<gene>
    <name evidence="1" type="primary">PUS7_1</name>
    <name evidence="1" type="ORF">DSO57_1014040</name>
</gene>
<dbReference type="EC" id="5.4.99.27" evidence="1"/>
<reference evidence="1" key="1">
    <citation type="submission" date="2022-04" db="EMBL/GenBank/DDBJ databases">
        <title>Genome of the entomopathogenic fungus Entomophthora muscae.</title>
        <authorList>
            <person name="Elya C."/>
            <person name="Lovett B.R."/>
            <person name="Lee E."/>
            <person name="Macias A.M."/>
            <person name="Hajek A.E."/>
            <person name="De Bivort B.L."/>
            <person name="Kasson M.T."/>
            <person name="De Fine Licht H.H."/>
            <person name="Stajich J.E."/>
        </authorList>
    </citation>
    <scope>NUCLEOTIDE SEQUENCE</scope>
    <source>
        <strain evidence="1">Berkeley</strain>
    </source>
</reference>
<evidence type="ECO:0000313" key="1">
    <source>
        <dbReference type="EMBL" id="KAJ9081500.1"/>
    </source>
</evidence>
<accession>A0ACC2U3V6</accession>
<comment type="caution">
    <text evidence="1">The sequence shown here is derived from an EMBL/GenBank/DDBJ whole genome shotgun (WGS) entry which is preliminary data.</text>
</comment>
<dbReference type="EMBL" id="QTSX02001473">
    <property type="protein sequence ID" value="KAJ9081500.1"/>
    <property type="molecule type" value="Genomic_DNA"/>
</dbReference>
<name>A0ACC2U3V6_9FUNG</name>
<keyword evidence="2" id="KW-1185">Reference proteome</keyword>
<protein>
    <submittedName>
        <fullName evidence="1">Multisubstrate pseudouridine synthase 7</fullName>
        <ecNumber evidence="1">5.4.99.27</ecNumber>
    </submittedName>
</protein>
<proteinExistence type="predicted"/>
<dbReference type="Proteomes" id="UP001165960">
    <property type="component" value="Unassembled WGS sequence"/>
</dbReference>
<organism evidence="1 2">
    <name type="scientific">Entomophthora muscae</name>
    <dbReference type="NCBI Taxonomy" id="34485"/>
    <lineage>
        <taxon>Eukaryota</taxon>
        <taxon>Fungi</taxon>
        <taxon>Fungi incertae sedis</taxon>
        <taxon>Zoopagomycota</taxon>
        <taxon>Entomophthoromycotina</taxon>
        <taxon>Entomophthoromycetes</taxon>
        <taxon>Entomophthorales</taxon>
        <taxon>Entomophthoraceae</taxon>
        <taxon>Entomophthora</taxon>
    </lineage>
</organism>
<keyword evidence="1" id="KW-0413">Isomerase</keyword>
<sequence length="683" mass="76849">MASMEEHSDVQVSKRIRLDPEAIDANHDTVLIMETEVNPEISSLTNAESNQETKLLSDSEINQDTSLPVDIKVDQDTSILVENEANQDSGLPKVPEAGPDVPRLTVSEESVGVTEFYLTRLPGFKGIIKKRFSDFIVREITLAGNTLYCSKNKASSELRAEKPASNGDAAKSQTEEPVAVEAAELVSEPSEEFYGGIQKLFSLEDNDPLLSQLKEMVSSKGKVHREGIVMPHAIVDKAQRTAIHQFVKEKGMGKLDTTTIDGKIAFKFQKKGARNFRQSRQEASSQAYTHFTLYKENRDTMTVVNLIARTMHQETKAFGFAGTKDKRGITLQRMSAYKIPEARLAGLNKGLRGVFLSDFSTASEPIRLGDLKGNHFTIVVRELKGSQDFIEGSLQSFKMFKMFFNYFGMQRFGTSSVPTHFIGLELLKSNWENAVSLILDPRDGDDKEIHEARCLWRDTRDPKACLEKFPSFLVAERAVLGSLCKDPRNFLEAIKRIPRTLRLMYVHAYQSYVWNKAVSARIATFGPRPIRGDLISPTEVLDDESRFKYHMCHVVLPLPGVDMKYPSYPEPLQNLYQDIMSQDGLDPMNMHHTEKDFCLSGDYRKVAVEVGDFTWSYLNYDKPDADLVETDIGTHTPCLSNDGRLLAVKLEFSLPSSSYATMLLREVMKARTEKSNMSLSNRA</sequence>
<evidence type="ECO:0000313" key="2">
    <source>
        <dbReference type="Proteomes" id="UP001165960"/>
    </source>
</evidence>